<dbReference type="CDD" id="cd21107">
    <property type="entry name" value="RsiG"/>
    <property type="match status" value="1"/>
</dbReference>
<proteinExistence type="predicted"/>
<reference evidence="4" key="1">
    <citation type="journal article" date="2019" name="Int. J. Syst. Evol. Microbiol.">
        <title>The Global Catalogue of Microorganisms (GCM) 10K type strain sequencing project: providing services to taxonomists for standard genome sequencing and annotation.</title>
        <authorList>
            <consortium name="The Broad Institute Genomics Platform"/>
            <consortium name="The Broad Institute Genome Sequencing Center for Infectious Disease"/>
            <person name="Wu L."/>
            <person name="Ma J."/>
        </authorList>
    </citation>
    <scope>NUCLEOTIDE SEQUENCE [LARGE SCALE GENOMIC DNA]</scope>
    <source>
        <strain evidence="4">JCM 14559</strain>
    </source>
</reference>
<gene>
    <name evidence="3" type="ORF">GCM10009759_50980</name>
</gene>
<dbReference type="InterPro" id="IPR049575">
    <property type="entry name" value="RsiG-like"/>
</dbReference>
<evidence type="ECO:0000256" key="1">
    <source>
        <dbReference type="SAM" id="MobiDB-lite"/>
    </source>
</evidence>
<protein>
    <submittedName>
        <fullName evidence="3">Aerial mycelium formation protein</fullName>
    </submittedName>
</protein>
<comment type="caution">
    <text evidence="3">The sequence shown here is derived from an EMBL/GenBank/DDBJ whole genome shotgun (WGS) entry which is preliminary data.</text>
</comment>
<evidence type="ECO:0000313" key="3">
    <source>
        <dbReference type="EMBL" id="GAA2109941.1"/>
    </source>
</evidence>
<sequence length="256" mass="27624">MARILRTSQGCSPGGRSGTRACGAGARGGTLSDARGHPGPAGASAVPANRVTRTSGTARRGEPWEAGGPCYRRALVLRQVVGLMDVSAVDGLAGLALEELRVLRRDALEQEADLSYLRRLLHGRMDILRAELQRREIIPQQAAGEAPCALLDRLPAILADAPSATRRPARHVTLGPPRGERYRLEADALMGDVQLADLAAHPTADLLAAVERLDEHQREVSGRRQALQRTADDCGAEITRRYREGEARVDDLLSER</sequence>
<feature type="region of interest" description="Disordered" evidence="1">
    <location>
        <begin position="1"/>
        <end position="64"/>
    </location>
</feature>
<feature type="domain" description="RsiG-like" evidence="2">
    <location>
        <begin position="90"/>
        <end position="158"/>
    </location>
</feature>
<feature type="compositionally biased region" description="Polar residues" evidence="1">
    <location>
        <begin position="1"/>
        <end position="11"/>
    </location>
</feature>
<dbReference type="EMBL" id="BAAANS010000038">
    <property type="protein sequence ID" value="GAA2109941.1"/>
    <property type="molecule type" value="Genomic_DNA"/>
</dbReference>
<organism evidence="3 4">
    <name type="scientific">Kitasatospora saccharophila</name>
    <dbReference type="NCBI Taxonomy" id="407973"/>
    <lineage>
        <taxon>Bacteria</taxon>
        <taxon>Bacillati</taxon>
        <taxon>Actinomycetota</taxon>
        <taxon>Actinomycetes</taxon>
        <taxon>Kitasatosporales</taxon>
        <taxon>Streptomycetaceae</taxon>
        <taxon>Kitasatospora</taxon>
    </lineage>
</organism>
<dbReference type="Proteomes" id="UP001500897">
    <property type="component" value="Unassembled WGS sequence"/>
</dbReference>
<dbReference type="InterPro" id="IPR055209">
    <property type="entry name" value="RsiG-like_dom"/>
</dbReference>
<name>A0ABP5J3E6_9ACTN</name>
<evidence type="ECO:0000259" key="2">
    <source>
        <dbReference type="Pfam" id="PF22802"/>
    </source>
</evidence>
<keyword evidence="4" id="KW-1185">Reference proteome</keyword>
<evidence type="ECO:0000313" key="4">
    <source>
        <dbReference type="Proteomes" id="UP001500897"/>
    </source>
</evidence>
<accession>A0ABP5J3E6</accession>
<dbReference type="Pfam" id="PF22802">
    <property type="entry name" value="RsiG"/>
    <property type="match status" value="1"/>
</dbReference>